<feature type="chain" id="PRO_5018608627" evidence="1">
    <location>
        <begin position="27"/>
        <end position="204"/>
    </location>
</feature>
<sequence length="204" mass="21887">MSRRLFSSAVLLLLCCVLICCGGCGAETNAAKTQETSREVELFKPGETPVFAAGEEGESSSLYGSVSSFLSHSLLDVKGVMVALAIGEHGSGDSNARPGIWAKYSAYGADVKLKEDAAWEGKAWKTQLVTKRPEEEGYRVLPPGPKAVVKDNKIHLLVSAVTKARISLGEVHWGLALIVGEVHGPGEGREEQGVSWSKPRRWIP</sequence>
<evidence type="ECO:0000256" key="1">
    <source>
        <dbReference type="SAM" id="SignalP"/>
    </source>
</evidence>
<dbReference type="Gene3D" id="2.120.10.10">
    <property type="match status" value="1"/>
</dbReference>
<keyword evidence="3" id="KW-1185">Reference proteome</keyword>
<evidence type="ECO:0000313" key="3">
    <source>
        <dbReference type="Proteomes" id="UP000284403"/>
    </source>
</evidence>
<proteinExistence type="predicted"/>
<dbReference type="InterPro" id="IPR036278">
    <property type="entry name" value="Sialidase_sf"/>
</dbReference>
<comment type="caution">
    <text evidence="2">The sequence shown here is derived from an EMBL/GenBank/DDBJ whole genome shotgun (WGS) entry which is preliminary data.</text>
</comment>
<protein>
    <submittedName>
        <fullName evidence="2">Trans-sialidase</fullName>
    </submittedName>
</protein>
<reference evidence="2 3" key="1">
    <citation type="journal article" date="2018" name="BMC Genomics">
        <title>Genomic comparison of Trypanosoma conorhini and Trypanosoma rangeli to Trypanosoma cruzi strains of high and low virulence.</title>
        <authorList>
            <person name="Bradwell K.R."/>
            <person name="Koparde V.N."/>
            <person name="Matveyev A.V."/>
            <person name="Serrano M.G."/>
            <person name="Alves J.M."/>
            <person name="Parikh H."/>
            <person name="Huang B."/>
            <person name="Lee V."/>
            <person name="Espinosa-Alvarez O."/>
            <person name="Ortiz P.A."/>
            <person name="Costa-Martins A.G."/>
            <person name="Teixeira M.M."/>
            <person name="Buck G.A."/>
        </authorList>
    </citation>
    <scope>NUCLEOTIDE SEQUENCE [LARGE SCALE GENOMIC DNA]</scope>
    <source>
        <strain evidence="2 3">025E</strain>
    </source>
</reference>
<keyword evidence="1" id="KW-0732">Signal</keyword>
<dbReference type="SUPFAM" id="SSF50939">
    <property type="entry name" value="Sialidases"/>
    <property type="match status" value="1"/>
</dbReference>
<accession>A0A3R7RYH7</accession>
<dbReference type="RefSeq" id="XP_029227612.1">
    <property type="nucleotide sequence ID" value="XM_029372285.1"/>
</dbReference>
<dbReference type="EMBL" id="MKKU01000314">
    <property type="protein sequence ID" value="RNF15817.1"/>
    <property type="molecule type" value="Genomic_DNA"/>
</dbReference>
<dbReference type="AlphaFoldDB" id="A0A3R7RYH7"/>
<feature type="signal peptide" evidence="1">
    <location>
        <begin position="1"/>
        <end position="26"/>
    </location>
</feature>
<organism evidence="2 3">
    <name type="scientific">Trypanosoma conorhini</name>
    <dbReference type="NCBI Taxonomy" id="83891"/>
    <lineage>
        <taxon>Eukaryota</taxon>
        <taxon>Discoba</taxon>
        <taxon>Euglenozoa</taxon>
        <taxon>Kinetoplastea</taxon>
        <taxon>Metakinetoplastina</taxon>
        <taxon>Trypanosomatida</taxon>
        <taxon>Trypanosomatidae</taxon>
        <taxon>Trypanosoma</taxon>
    </lineage>
</organism>
<dbReference type="GeneID" id="40318997"/>
<dbReference type="Proteomes" id="UP000284403">
    <property type="component" value="Unassembled WGS sequence"/>
</dbReference>
<gene>
    <name evidence="2" type="ORF">Tco025E_05386</name>
</gene>
<name>A0A3R7RYH7_9TRYP</name>
<evidence type="ECO:0000313" key="2">
    <source>
        <dbReference type="EMBL" id="RNF15817.1"/>
    </source>
</evidence>